<reference evidence="1 2" key="1">
    <citation type="submission" date="2014-06" db="EMBL/GenBank/DDBJ databases">
        <title>Evolutionary Origins and Diversification of the Mycorrhizal Mutualists.</title>
        <authorList>
            <consortium name="DOE Joint Genome Institute"/>
            <consortium name="Mycorrhizal Genomics Consortium"/>
            <person name="Kohler A."/>
            <person name="Kuo A."/>
            <person name="Nagy L.G."/>
            <person name="Floudas D."/>
            <person name="Copeland A."/>
            <person name="Barry K.W."/>
            <person name="Cichocki N."/>
            <person name="Veneault-Fourrey C."/>
            <person name="LaButti K."/>
            <person name="Lindquist E.A."/>
            <person name="Lipzen A."/>
            <person name="Lundell T."/>
            <person name="Morin E."/>
            <person name="Murat C."/>
            <person name="Riley R."/>
            <person name="Ohm R."/>
            <person name="Sun H."/>
            <person name="Tunlid A."/>
            <person name="Henrissat B."/>
            <person name="Grigoriev I.V."/>
            <person name="Hibbett D.S."/>
            <person name="Martin F."/>
        </authorList>
    </citation>
    <scope>NUCLEOTIDE SEQUENCE [LARGE SCALE GENOMIC DNA]</scope>
    <source>
        <strain evidence="1 2">SS14</strain>
    </source>
</reference>
<dbReference type="EMBL" id="KN837292">
    <property type="protein sequence ID" value="KIJ29019.1"/>
    <property type="molecule type" value="Genomic_DNA"/>
</dbReference>
<dbReference type="HOGENOM" id="CLU_2185611_0_0_1"/>
<evidence type="ECO:0000313" key="1">
    <source>
        <dbReference type="EMBL" id="KIJ29019.1"/>
    </source>
</evidence>
<evidence type="ECO:0000313" key="2">
    <source>
        <dbReference type="Proteomes" id="UP000054279"/>
    </source>
</evidence>
<dbReference type="Proteomes" id="UP000054279">
    <property type="component" value="Unassembled WGS sequence"/>
</dbReference>
<dbReference type="AlphaFoldDB" id="A0A0C9U472"/>
<keyword evidence="2" id="KW-1185">Reference proteome</keyword>
<accession>A0A0C9U472</accession>
<protein>
    <submittedName>
        <fullName evidence="1">Unplaced genomic scaffold SPHSTscaffold_217, whole genome shotgun sequence</fullName>
    </submittedName>
</protein>
<proteinExistence type="predicted"/>
<name>A0A0C9U472_SPHS4</name>
<gene>
    <name evidence="1" type="ORF">M422DRAFT_269630</name>
</gene>
<sequence>MTKTATDTRHSGTLWPHFLSEPPPATLSLKDLNNVGTIRQKSLAILRATGPFIWGGGAYKPRLVMKPGHIGVAILADIICVLPVPPGALGYREIASRQIPASGSQTKEE</sequence>
<organism evidence="1 2">
    <name type="scientific">Sphaerobolus stellatus (strain SS14)</name>
    <dbReference type="NCBI Taxonomy" id="990650"/>
    <lineage>
        <taxon>Eukaryota</taxon>
        <taxon>Fungi</taxon>
        <taxon>Dikarya</taxon>
        <taxon>Basidiomycota</taxon>
        <taxon>Agaricomycotina</taxon>
        <taxon>Agaricomycetes</taxon>
        <taxon>Phallomycetidae</taxon>
        <taxon>Geastrales</taxon>
        <taxon>Sphaerobolaceae</taxon>
        <taxon>Sphaerobolus</taxon>
    </lineage>
</organism>